<organism evidence="2 3">
    <name type="scientific">Escherichia coli</name>
    <dbReference type="NCBI Taxonomy" id="562"/>
    <lineage>
        <taxon>Bacteria</taxon>
        <taxon>Pseudomonadati</taxon>
        <taxon>Pseudomonadota</taxon>
        <taxon>Gammaproteobacteria</taxon>
        <taxon>Enterobacterales</taxon>
        <taxon>Enterobacteriaceae</taxon>
        <taxon>Escherichia</taxon>
    </lineage>
</organism>
<evidence type="ECO:0000256" key="1">
    <source>
        <dbReference type="SAM" id="Phobius"/>
    </source>
</evidence>
<comment type="caution">
    <text evidence="2">The sequence shown here is derived from an EMBL/GenBank/DDBJ whole genome shotgun (WGS) entry which is preliminary data.</text>
</comment>
<name>A0AAP3A4P9_ECOLX</name>
<reference evidence="2" key="1">
    <citation type="submission" date="2023-06" db="EMBL/GenBank/DDBJ databases">
        <title>Deciphering the underlying mechanisms mediating the transmission of blaNDM gene from human to animals in China.</title>
        <authorList>
            <person name="Chen K."/>
            <person name="Chen S."/>
        </authorList>
    </citation>
    <scope>NUCLEOTIDE SEQUENCE</scope>
    <source>
        <strain evidence="2">1199</strain>
    </source>
</reference>
<dbReference type="EMBL" id="JAOVKC010000063">
    <property type="protein sequence ID" value="MCV5624890.1"/>
    <property type="molecule type" value="Genomic_DNA"/>
</dbReference>
<dbReference type="Proteomes" id="UP001208624">
    <property type="component" value="Unassembled WGS sequence"/>
</dbReference>
<evidence type="ECO:0000313" key="2">
    <source>
        <dbReference type="EMBL" id="MCV5624890.1"/>
    </source>
</evidence>
<proteinExistence type="predicted"/>
<gene>
    <name evidence="2" type="ORF">OFN31_24660</name>
</gene>
<dbReference type="AlphaFoldDB" id="A0AAP3A4P9"/>
<protein>
    <submittedName>
        <fullName evidence="2">Uncharacterized protein</fullName>
    </submittedName>
</protein>
<accession>A0AAP3A4P9</accession>
<sequence length="104" mass="11500">MSVDFCDARQGGGAYGKNASGAAFFALCLFAHMFFPALSPDSVDNRIAVFEQADSARRSRTTERSESVSEEAEKRLDVHFLLTHLCGISHPAWCTFHTMRPDAE</sequence>
<keyword evidence="1" id="KW-1133">Transmembrane helix</keyword>
<dbReference type="RefSeq" id="WP_224157910.1">
    <property type="nucleotide sequence ID" value="NZ_CP101278.1"/>
</dbReference>
<keyword evidence="1" id="KW-0472">Membrane</keyword>
<keyword evidence="1" id="KW-0812">Transmembrane</keyword>
<feature type="transmembrane region" description="Helical" evidence="1">
    <location>
        <begin position="20"/>
        <end position="38"/>
    </location>
</feature>
<evidence type="ECO:0000313" key="3">
    <source>
        <dbReference type="Proteomes" id="UP001208624"/>
    </source>
</evidence>